<dbReference type="Proteomes" id="UP000265520">
    <property type="component" value="Unassembled WGS sequence"/>
</dbReference>
<dbReference type="EMBL" id="LXQA010754810">
    <property type="protein sequence ID" value="MCI69383.1"/>
    <property type="molecule type" value="Genomic_DNA"/>
</dbReference>
<organism evidence="1 2">
    <name type="scientific">Trifolium medium</name>
    <dbReference type="NCBI Taxonomy" id="97028"/>
    <lineage>
        <taxon>Eukaryota</taxon>
        <taxon>Viridiplantae</taxon>
        <taxon>Streptophyta</taxon>
        <taxon>Embryophyta</taxon>
        <taxon>Tracheophyta</taxon>
        <taxon>Spermatophyta</taxon>
        <taxon>Magnoliopsida</taxon>
        <taxon>eudicotyledons</taxon>
        <taxon>Gunneridae</taxon>
        <taxon>Pentapetalae</taxon>
        <taxon>rosids</taxon>
        <taxon>fabids</taxon>
        <taxon>Fabales</taxon>
        <taxon>Fabaceae</taxon>
        <taxon>Papilionoideae</taxon>
        <taxon>50 kb inversion clade</taxon>
        <taxon>NPAAA clade</taxon>
        <taxon>Hologalegina</taxon>
        <taxon>IRL clade</taxon>
        <taxon>Trifolieae</taxon>
        <taxon>Trifolium</taxon>
    </lineage>
</organism>
<accession>A0A392U7C6</accession>
<sequence>MLVNTTNVNYEKTPYVLDTTLRDIAGVIKKFELKMIGS</sequence>
<name>A0A392U7C6_9FABA</name>
<reference evidence="1 2" key="1">
    <citation type="journal article" date="2018" name="Front. Plant Sci.">
        <title>Red Clover (Trifolium pratense) and Zigzag Clover (T. medium) - A Picture of Genomic Similarities and Differences.</title>
        <authorList>
            <person name="Dluhosova J."/>
            <person name="Istvanek J."/>
            <person name="Nedelnik J."/>
            <person name="Repkova J."/>
        </authorList>
    </citation>
    <scope>NUCLEOTIDE SEQUENCE [LARGE SCALE GENOMIC DNA]</scope>
    <source>
        <strain evidence="2">cv. 10/8</strain>
        <tissue evidence="1">Leaf</tissue>
    </source>
</reference>
<protein>
    <submittedName>
        <fullName evidence="1">Uncharacterized protein</fullName>
    </submittedName>
</protein>
<evidence type="ECO:0000313" key="1">
    <source>
        <dbReference type="EMBL" id="MCI69383.1"/>
    </source>
</evidence>
<dbReference type="AlphaFoldDB" id="A0A392U7C6"/>
<feature type="non-terminal residue" evidence="1">
    <location>
        <position position="38"/>
    </location>
</feature>
<keyword evidence="2" id="KW-1185">Reference proteome</keyword>
<comment type="caution">
    <text evidence="1">The sequence shown here is derived from an EMBL/GenBank/DDBJ whole genome shotgun (WGS) entry which is preliminary data.</text>
</comment>
<evidence type="ECO:0000313" key="2">
    <source>
        <dbReference type="Proteomes" id="UP000265520"/>
    </source>
</evidence>
<proteinExistence type="predicted"/>